<evidence type="ECO:0000313" key="2">
    <source>
        <dbReference type="EMBL" id="MFL1732347.1"/>
    </source>
</evidence>
<keyword evidence="3" id="KW-1185">Reference proteome</keyword>
<dbReference type="Proteomes" id="UP001624684">
    <property type="component" value="Unassembled WGS sequence"/>
</dbReference>
<dbReference type="EMBL" id="JBJJXE010000006">
    <property type="protein sequence ID" value="MFL1732347.1"/>
    <property type="molecule type" value="Genomic_DNA"/>
</dbReference>
<organism evidence="2 3">
    <name type="scientific">Moraxella oculi</name>
    <dbReference type="NCBI Taxonomy" id="2940516"/>
    <lineage>
        <taxon>Bacteria</taxon>
        <taxon>Pseudomonadati</taxon>
        <taxon>Pseudomonadota</taxon>
        <taxon>Gammaproteobacteria</taxon>
        <taxon>Moraxellales</taxon>
        <taxon>Moraxellaceae</taxon>
        <taxon>Moraxella</taxon>
    </lineage>
</organism>
<accession>A0ABW8U7B9</accession>
<feature type="transmembrane region" description="Helical" evidence="1">
    <location>
        <begin position="52"/>
        <end position="73"/>
    </location>
</feature>
<dbReference type="RefSeq" id="WP_407068998.1">
    <property type="nucleotide sequence ID" value="NZ_JBJJXE010000006.1"/>
</dbReference>
<keyword evidence="1" id="KW-0812">Transmembrane</keyword>
<keyword evidence="1" id="KW-1133">Transmembrane helix</keyword>
<reference evidence="2 3" key="1">
    <citation type="submission" date="2024-11" db="EMBL/GenBank/DDBJ databases">
        <title>First Report of Moraxella oculi in Brazil in an Infectious Bovine Keratoconjunctivitis Outbreak.</title>
        <authorList>
            <person name="Carvalho C.V."/>
            <person name="Domingues R."/>
            <person name="Coutinho C."/>
            <person name="Honorio N.T.B.S."/>
            <person name="Faza D.R.L.R."/>
            <person name="Carvalho W.A."/>
            <person name="Machado A.B.F."/>
            <person name="Martins M.F."/>
            <person name="Gaspar E.B."/>
        </authorList>
    </citation>
    <scope>NUCLEOTIDE SEQUENCE [LARGE SCALE GENOMIC DNA]</scope>
    <source>
        <strain evidence="2 3">2117LE</strain>
    </source>
</reference>
<gene>
    <name evidence="2" type="ORF">ACJHVH_04970</name>
</gene>
<feature type="transmembrane region" description="Helical" evidence="1">
    <location>
        <begin position="20"/>
        <end position="40"/>
    </location>
</feature>
<evidence type="ECO:0000313" key="3">
    <source>
        <dbReference type="Proteomes" id="UP001624684"/>
    </source>
</evidence>
<comment type="caution">
    <text evidence="2">The sequence shown here is derived from an EMBL/GenBank/DDBJ whole genome shotgun (WGS) entry which is preliminary data.</text>
</comment>
<feature type="transmembrane region" description="Helical" evidence="1">
    <location>
        <begin position="100"/>
        <end position="119"/>
    </location>
</feature>
<feature type="transmembrane region" description="Helical" evidence="1">
    <location>
        <begin position="125"/>
        <end position="146"/>
    </location>
</feature>
<keyword evidence="1" id="KW-0472">Membrane</keyword>
<proteinExistence type="predicted"/>
<sequence length="154" mass="17663">MSKNEKIENGLLDIDFSKSFNLSISISSISFAIINIIAGYRIINDINLESSIGFYIFDILITMLFTISSIILVKEFFLHIERVNHNMGGDLRKIQSTNSLTGKILMLFIIVCYSIFLYFCYREDIFNLSLTSSSIAFVILSFYLFLNLFTMKGK</sequence>
<name>A0ABW8U7B9_9GAMM</name>
<protein>
    <submittedName>
        <fullName evidence="2">Uncharacterized protein</fullName>
    </submittedName>
</protein>
<evidence type="ECO:0000256" key="1">
    <source>
        <dbReference type="SAM" id="Phobius"/>
    </source>
</evidence>